<feature type="compositionally biased region" description="Basic and acidic residues" evidence="1">
    <location>
        <begin position="126"/>
        <end position="139"/>
    </location>
</feature>
<evidence type="ECO:0000313" key="2">
    <source>
        <dbReference type="EMBL" id="KAJ1138624.1"/>
    </source>
</evidence>
<comment type="caution">
    <text evidence="2">The sequence shown here is derived from an EMBL/GenBank/DDBJ whole genome shotgun (WGS) entry which is preliminary data.</text>
</comment>
<gene>
    <name evidence="2" type="ORF">NDU88_005005</name>
</gene>
<protein>
    <submittedName>
        <fullName evidence="2">Uncharacterized protein</fullName>
    </submittedName>
</protein>
<dbReference type="EMBL" id="JANPWB010000010">
    <property type="protein sequence ID" value="KAJ1138624.1"/>
    <property type="molecule type" value="Genomic_DNA"/>
</dbReference>
<sequence>MLQDHAAGSPRCTPDVTGPCHITPGRGTDRRPGPPATARYSSLPGVGPPSRTHRIMLQDRAAGSPREQSGRRQIGGPVHQLLQVTTPGSWDRPGSRGADRQPGLPATTSHRSLPGGCPPSRTRRIMPRDHRMPRSRGGDQRSGPPVR</sequence>
<accession>A0AAV7QG17</accession>
<organism evidence="2 3">
    <name type="scientific">Pleurodeles waltl</name>
    <name type="common">Iberian ribbed newt</name>
    <dbReference type="NCBI Taxonomy" id="8319"/>
    <lineage>
        <taxon>Eukaryota</taxon>
        <taxon>Metazoa</taxon>
        <taxon>Chordata</taxon>
        <taxon>Craniata</taxon>
        <taxon>Vertebrata</taxon>
        <taxon>Euteleostomi</taxon>
        <taxon>Amphibia</taxon>
        <taxon>Batrachia</taxon>
        <taxon>Caudata</taxon>
        <taxon>Salamandroidea</taxon>
        <taxon>Salamandridae</taxon>
        <taxon>Pleurodelinae</taxon>
        <taxon>Pleurodeles</taxon>
    </lineage>
</organism>
<keyword evidence="3" id="KW-1185">Reference proteome</keyword>
<dbReference type="Proteomes" id="UP001066276">
    <property type="component" value="Chromosome 6"/>
</dbReference>
<dbReference type="AlphaFoldDB" id="A0AAV7QG17"/>
<evidence type="ECO:0000313" key="3">
    <source>
        <dbReference type="Proteomes" id="UP001066276"/>
    </source>
</evidence>
<evidence type="ECO:0000256" key="1">
    <source>
        <dbReference type="SAM" id="MobiDB-lite"/>
    </source>
</evidence>
<proteinExistence type="predicted"/>
<feature type="region of interest" description="Disordered" evidence="1">
    <location>
        <begin position="1"/>
        <end position="147"/>
    </location>
</feature>
<reference evidence="2" key="1">
    <citation type="journal article" date="2022" name="bioRxiv">
        <title>Sequencing and chromosome-scale assembly of the giantPleurodeles waltlgenome.</title>
        <authorList>
            <person name="Brown T."/>
            <person name="Elewa A."/>
            <person name="Iarovenko S."/>
            <person name="Subramanian E."/>
            <person name="Araus A.J."/>
            <person name="Petzold A."/>
            <person name="Susuki M."/>
            <person name="Suzuki K.-i.T."/>
            <person name="Hayashi T."/>
            <person name="Toyoda A."/>
            <person name="Oliveira C."/>
            <person name="Osipova E."/>
            <person name="Leigh N.D."/>
            <person name="Simon A."/>
            <person name="Yun M.H."/>
        </authorList>
    </citation>
    <scope>NUCLEOTIDE SEQUENCE</scope>
    <source>
        <strain evidence="2">20211129_DDA</strain>
        <tissue evidence="2">Liver</tissue>
    </source>
</reference>
<name>A0AAV7QG17_PLEWA</name>